<keyword evidence="3" id="KW-1185">Reference proteome</keyword>
<dbReference type="EMBL" id="CP021354">
    <property type="protein sequence ID" value="AWK74072.1"/>
    <property type="molecule type" value="Genomic_DNA"/>
</dbReference>
<protein>
    <submittedName>
        <fullName evidence="2">Alpha/beta hydrolase</fullName>
    </submittedName>
</protein>
<name>A0A2S2BZN8_9NOCA</name>
<dbReference type="Pfam" id="PF12697">
    <property type="entry name" value="Abhydrolase_6"/>
    <property type="match status" value="1"/>
</dbReference>
<dbReference type="PANTHER" id="PTHR43265:SF1">
    <property type="entry name" value="ESTERASE ESTD"/>
    <property type="match status" value="1"/>
</dbReference>
<evidence type="ECO:0000259" key="1">
    <source>
        <dbReference type="Pfam" id="PF12697"/>
    </source>
</evidence>
<dbReference type="Gene3D" id="3.40.50.1820">
    <property type="entry name" value="alpha/beta hydrolase"/>
    <property type="match status" value="1"/>
</dbReference>
<proteinExistence type="predicted"/>
<dbReference type="InterPro" id="IPR029058">
    <property type="entry name" value="AB_hydrolase_fold"/>
</dbReference>
<feature type="domain" description="AB hydrolase-1" evidence="1">
    <location>
        <begin position="59"/>
        <end position="272"/>
    </location>
</feature>
<dbReference type="KEGG" id="roz:CBI38_23485"/>
<dbReference type="GO" id="GO:0052689">
    <property type="term" value="F:carboxylic ester hydrolase activity"/>
    <property type="evidence" value="ECO:0007669"/>
    <property type="project" value="TreeGrafter"/>
</dbReference>
<evidence type="ECO:0000313" key="2">
    <source>
        <dbReference type="EMBL" id="AWK74072.1"/>
    </source>
</evidence>
<sequence length="322" mass="33389">MPDAEITFESGAVTYYGSLRTPEHTTGAAAPGALLLAGSGPTDRNGDSGLLPGDIGTLRFLADLLEQHGIVSLRYDKIGSGRTALGPYEVDEIGDLGFTTFVDAASAGLDFLAAQPGVDPSRLIVIGHSDGGLVALALATAVGENRVRAVGLLEPLSVRLLDLLTTQISAQLDTVVGAGQLPVELADELRLALADTVESLRTDGTIPDNLPEPLQNAGLVHANAKALAEEDALDPRTLAGRLPAGFPVLTSCSAKDIQVRVADVDGLDAALAHTALTSVRMVNASHVLKDVGNRPSTGPDYVEPLPYSSEFAEPFSAWVATL</sequence>
<dbReference type="AlphaFoldDB" id="A0A2S2BZN8"/>
<dbReference type="InterPro" id="IPR053145">
    <property type="entry name" value="AB_hydrolase_Est10"/>
</dbReference>
<gene>
    <name evidence="2" type="ORF">CBI38_23485</name>
</gene>
<evidence type="ECO:0000313" key="3">
    <source>
        <dbReference type="Proteomes" id="UP000245711"/>
    </source>
</evidence>
<accession>A0A2S2BZN8</accession>
<dbReference type="OrthoDB" id="9809549at2"/>
<dbReference type="InterPro" id="IPR000073">
    <property type="entry name" value="AB_hydrolase_1"/>
</dbReference>
<dbReference type="SUPFAM" id="SSF53474">
    <property type="entry name" value="alpha/beta-Hydrolases"/>
    <property type="match status" value="1"/>
</dbReference>
<dbReference type="Proteomes" id="UP000245711">
    <property type="component" value="Chromosome"/>
</dbReference>
<reference evidence="2 3" key="1">
    <citation type="submission" date="2017-05" db="EMBL/GenBank/DDBJ databases">
        <title>Isolation of Rhodococcus sp. S2-17 biodegrading of BP-3.</title>
        <authorList>
            <person name="Lee Y."/>
            <person name="Kim K.H."/>
            <person name="Chun B.H."/>
            <person name="Jung H.S."/>
            <person name="Jeon C.O."/>
        </authorList>
    </citation>
    <scope>NUCLEOTIDE SEQUENCE [LARGE SCALE GENOMIC DNA]</scope>
    <source>
        <strain evidence="2 3">S2-17</strain>
    </source>
</reference>
<organism evidence="2 3">
    <name type="scientific">Rhodococcus oxybenzonivorans</name>
    <dbReference type="NCBI Taxonomy" id="1990687"/>
    <lineage>
        <taxon>Bacteria</taxon>
        <taxon>Bacillati</taxon>
        <taxon>Actinomycetota</taxon>
        <taxon>Actinomycetes</taxon>
        <taxon>Mycobacteriales</taxon>
        <taxon>Nocardiaceae</taxon>
        <taxon>Rhodococcus</taxon>
    </lineage>
</organism>
<dbReference type="PANTHER" id="PTHR43265">
    <property type="entry name" value="ESTERASE ESTD"/>
    <property type="match status" value="1"/>
</dbReference>
<keyword evidence="2" id="KW-0378">Hydrolase</keyword>
<dbReference type="RefSeq" id="WP_109332693.1">
    <property type="nucleotide sequence ID" value="NZ_CP021354.1"/>
</dbReference>